<dbReference type="EMBL" id="BAABKN010000027">
    <property type="protein sequence ID" value="GAA4752969.1"/>
    <property type="molecule type" value="Genomic_DNA"/>
</dbReference>
<dbReference type="Proteomes" id="UP001499882">
    <property type="component" value="Unassembled WGS sequence"/>
</dbReference>
<sequence>MTTVATPADTTIAAPAPILEARGLTAGYGDLAAVRGLDMVVHPGEIVALLGPNGAGKTTTLLTLAGSLKPLAGEVRHNGKVATAPLYRRVRSGMGFIPEERSIISKLSVKENLGLGRGPVSEALRLFPQLQPLLRRPAGLLSGGEQQMLTLARCLASRPSLMLVDELSLGLAPIVVAALLRALREAATETGAAVLLVEQQVQRALSVADRWYLLQHGALAGSGAADENSVAELAAAYL</sequence>
<dbReference type="RefSeq" id="WP_345529073.1">
    <property type="nucleotide sequence ID" value="NZ_BAABKN010000027.1"/>
</dbReference>
<evidence type="ECO:0000313" key="7">
    <source>
        <dbReference type="EMBL" id="GAA4752969.1"/>
    </source>
</evidence>
<dbReference type="PANTHER" id="PTHR43820:SF4">
    <property type="entry name" value="HIGH-AFFINITY BRANCHED-CHAIN AMINO ACID TRANSPORT ATP-BINDING PROTEIN LIVF"/>
    <property type="match status" value="1"/>
</dbReference>
<evidence type="ECO:0000256" key="5">
    <source>
        <dbReference type="ARBA" id="ARBA00022970"/>
    </source>
</evidence>
<evidence type="ECO:0000313" key="8">
    <source>
        <dbReference type="Proteomes" id="UP001499882"/>
    </source>
</evidence>
<dbReference type="PANTHER" id="PTHR43820">
    <property type="entry name" value="HIGH-AFFINITY BRANCHED-CHAIN AMINO ACID TRANSPORT ATP-BINDING PROTEIN LIVF"/>
    <property type="match status" value="1"/>
</dbReference>
<dbReference type="InterPro" id="IPR017871">
    <property type="entry name" value="ABC_transporter-like_CS"/>
</dbReference>
<dbReference type="GO" id="GO:0005524">
    <property type="term" value="F:ATP binding"/>
    <property type="evidence" value="ECO:0007669"/>
    <property type="project" value="UniProtKB-KW"/>
</dbReference>
<dbReference type="SMART" id="SM00382">
    <property type="entry name" value="AAA"/>
    <property type="match status" value="1"/>
</dbReference>
<keyword evidence="8" id="KW-1185">Reference proteome</keyword>
<comment type="caution">
    <text evidence="7">The sequence shown here is derived from an EMBL/GenBank/DDBJ whole genome shotgun (WGS) entry which is preliminary data.</text>
</comment>
<keyword evidence="4 7" id="KW-0067">ATP-binding</keyword>
<evidence type="ECO:0000256" key="1">
    <source>
        <dbReference type="ARBA" id="ARBA00005417"/>
    </source>
</evidence>
<organism evidence="7 8">
    <name type="scientific">Nocardioides endophyticus</name>
    <dbReference type="NCBI Taxonomy" id="1353775"/>
    <lineage>
        <taxon>Bacteria</taxon>
        <taxon>Bacillati</taxon>
        <taxon>Actinomycetota</taxon>
        <taxon>Actinomycetes</taxon>
        <taxon>Propionibacteriales</taxon>
        <taxon>Nocardioidaceae</taxon>
        <taxon>Nocardioides</taxon>
    </lineage>
</organism>
<keyword evidence="3" id="KW-0547">Nucleotide-binding</keyword>
<dbReference type="InterPro" id="IPR052156">
    <property type="entry name" value="BCAA_Transport_ATP-bd_LivF"/>
</dbReference>
<evidence type="ECO:0000256" key="4">
    <source>
        <dbReference type="ARBA" id="ARBA00022840"/>
    </source>
</evidence>
<evidence type="ECO:0000256" key="2">
    <source>
        <dbReference type="ARBA" id="ARBA00022448"/>
    </source>
</evidence>
<keyword evidence="2" id="KW-0813">Transport</keyword>
<dbReference type="PROSITE" id="PS50893">
    <property type="entry name" value="ABC_TRANSPORTER_2"/>
    <property type="match status" value="1"/>
</dbReference>
<comment type="similarity">
    <text evidence="1">Belongs to the ABC transporter superfamily.</text>
</comment>
<dbReference type="InterPro" id="IPR027417">
    <property type="entry name" value="P-loop_NTPase"/>
</dbReference>
<protein>
    <submittedName>
        <fullName evidence="7">ABC transporter ATP-binding protein</fullName>
    </submittedName>
</protein>
<evidence type="ECO:0000256" key="3">
    <source>
        <dbReference type="ARBA" id="ARBA00022741"/>
    </source>
</evidence>
<accession>A0ABP8ZCY5</accession>
<dbReference type="SUPFAM" id="SSF52540">
    <property type="entry name" value="P-loop containing nucleoside triphosphate hydrolases"/>
    <property type="match status" value="1"/>
</dbReference>
<dbReference type="Pfam" id="PF00005">
    <property type="entry name" value="ABC_tran"/>
    <property type="match status" value="1"/>
</dbReference>
<name>A0ABP8ZCY5_9ACTN</name>
<dbReference type="InterPro" id="IPR003439">
    <property type="entry name" value="ABC_transporter-like_ATP-bd"/>
</dbReference>
<feature type="domain" description="ABC transporter" evidence="6">
    <location>
        <begin position="19"/>
        <end position="238"/>
    </location>
</feature>
<proteinExistence type="inferred from homology"/>
<dbReference type="PROSITE" id="PS00211">
    <property type="entry name" value="ABC_TRANSPORTER_1"/>
    <property type="match status" value="1"/>
</dbReference>
<gene>
    <name evidence="7" type="ORF">GCM10023350_42840</name>
</gene>
<dbReference type="Gene3D" id="3.40.50.300">
    <property type="entry name" value="P-loop containing nucleotide triphosphate hydrolases"/>
    <property type="match status" value="1"/>
</dbReference>
<reference evidence="8" key="1">
    <citation type="journal article" date="2019" name="Int. J. Syst. Evol. Microbiol.">
        <title>The Global Catalogue of Microorganisms (GCM) 10K type strain sequencing project: providing services to taxonomists for standard genome sequencing and annotation.</title>
        <authorList>
            <consortium name="The Broad Institute Genomics Platform"/>
            <consortium name="The Broad Institute Genome Sequencing Center for Infectious Disease"/>
            <person name="Wu L."/>
            <person name="Ma J."/>
        </authorList>
    </citation>
    <scope>NUCLEOTIDE SEQUENCE [LARGE SCALE GENOMIC DNA]</scope>
    <source>
        <strain evidence="8">JCM 18532</strain>
    </source>
</reference>
<evidence type="ECO:0000259" key="6">
    <source>
        <dbReference type="PROSITE" id="PS50893"/>
    </source>
</evidence>
<keyword evidence="5" id="KW-0029">Amino-acid transport</keyword>
<dbReference type="InterPro" id="IPR003593">
    <property type="entry name" value="AAA+_ATPase"/>
</dbReference>